<evidence type="ECO:0000313" key="1">
    <source>
        <dbReference type="EMBL" id="CVK34500.1"/>
    </source>
</evidence>
<proteinExistence type="predicted"/>
<dbReference type="Proteomes" id="UP000069850">
    <property type="component" value="Chromosome 1"/>
</dbReference>
<gene>
    <name evidence="1" type="ORF">MMAB1_3287</name>
</gene>
<accession>A0A0X8XYH9</accession>
<sequence>MVRDAWQRMPYVMLQLQWSHVFSDMVSSRTGEGE</sequence>
<dbReference type="AlphaFoldDB" id="A0A0X8XYH9"/>
<dbReference type="AntiFam" id="ANF00271">
    <property type="entry name" value="Translation of CRISPR region"/>
</dbReference>
<dbReference type="EMBL" id="LT158599">
    <property type="protein sequence ID" value="CVK34500.1"/>
    <property type="molecule type" value="Genomic_DNA"/>
</dbReference>
<organism evidence="1 2">
    <name type="scientific">Methanoculleus bourgensis</name>
    <dbReference type="NCBI Taxonomy" id="83986"/>
    <lineage>
        <taxon>Archaea</taxon>
        <taxon>Methanobacteriati</taxon>
        <taxon>Methanobacteriota</taxon>
        <taxon>Stenosarchaea group</taxon>
        <taxon>Methanomicrobia</taxon>
        <taxon>Methanomicrobiales</taxon>
        <taxon>Methanomicrobiaceae</taxon>
        <taxon>Methanoculleus</taxon>
    </lineage>
</organism>
<name>A0A0X8XYH9_9EURY</name>
<evidence type="ECO:0000313" key="2">
    <source>
        <dbReference type="Proteomes" id="UP000069850"/>
    </source>
</evidence>
<protein>
    <submittedName>
        <fullName evidence="1">Uncharacterized protein</fullName>
    </submittedName>
</protein>
<dbReference type="KEGG" id="mema:MMAB1_3287"/>
<reference evidence="1 2" key="1">
    <citation type="submission" date="2016-01" db="EMBL/GenBank/DDBJ databases">
        <authorList>
            <person name="Manzoor S."/>
        </authorList>
    </citation>
    <scope>NUCLEOTIDE SEQUENCE [LARGE SCALE GENOMIC DNA]</scope>
    <source>
        <strain evidence="1">Methanoculleus sp MAB1</strain>
    </source>
</reference>